<evidence type="ECO:0000313" key="3">
    <source>
        <dbReference type="Proteomes" id="UP000001877"/>
    </source>
</evidence>
<gene>
    <name evidence="2" type="ordered locus">BBR47_40880</name>
</gene>
<keyword evidence="3" id="KW-1185">Reference proteome</keyword>
<keyword evidence="1" id="KW-0812">Transmembrane</keyword>
<feature type="transmembrane region" description="Helical" evidence="1">
    <location>
        <begin position="12"/>
        <end position="29"/>
    </location>
</feature>
<sequence>MPVSDRFDKEGFPFYLSCTGIALGVSWVFL</sequence>
<keyword evidence="1" id="KW-1133">Transmembrane helix</keyword>
<dbReference type="HOGENOM" id="CLU_3402437_0_0_9"/>
<dbReference type="Proteomes" id="UP000001877">
    <property type="component" value="Chromosome"/>
</dbReference>
<evidence type="ECO:0000313" key="2">
    <source>
        <dbReference type="EMBL" id="BAH45065.1"/>
    </source>
</evidence>
<dbReference type="KEGG" id="bbe:BBR47_40880"/>
<evidence type="ECO:0000256" key="1">
    <source>
        <dbReference type="SAM" id="Phobius"/>
    </source>
</evidence>
<organism evidence="2 3">
    <name type="scientific">Brevibacillus brevis (strain 47 / JCM 6285 / NBRC 100599)</name>
    <dbReference type="NCBI Taxonomy" id="358681"/>
    <lineage>
        <taxon>Bacteria</taxon>
        <taxon>Bacillati</taxon>
        <taxon>Bacillota</taxon>
        <taxon>Bacilli</taxon>
        <taxon>Bacillales</taxon>
        <taxon>Paenibacillaceae</taxon>
        <taxon>Brevibacillus</taxon>
    </lineage>
</organism>
<dbReference type="STRING" id="358681.BBR47_40880"/>
<proteinExistence type="predicted"/>
<accession>C0ZH06</accession>
<keyword evidence="1" id="KW-0472">Membrane</keyword>
<dbReference type="EMBL" id="AP008955">
    <property type="protein sequence ID" value="BAH45065.1"/>
    <property type="molecule type" value="Genomic_DNA"/>
</dbReference>
<name>C0ZH06_BREBN</name>
<dbReference type="AlphaFoldDB" id="C0ZH06"/>
<protein>
    <submittedName>
        <fullName evidence="2">Uncharacterized protein</fullName>
    </submittedName>
</protein>
<reference evidence="2 3" key="1">
    <citation type="submission" date="2005-03" db="EMBL/GenBank/DDBJ databases">
        <title>Brevibacillus brevis strain 47, complete genome.</title>
        <authorList>
            <person name="Hosoyama A."/>
            <person name="Yamada R."/>
            <person name="Hongo Y."/>
            <person name="Terui Y."/>
            <person name="Ankai A."/>
            <person name="Masuyama W."/>
            <person name="Sekiguchi M."/>
            <person name="Takeda T."/>
            <person name="Asano K."/>
            <person name="Ohji S."/>
            <person name="Ichikawa N."/>
            <person name="Narita S."/>
            <person name="Aoki N."/>
            <person name="Miura H."/>
            <person name="Matsushita S."/>
            <person name="Sekigawa T."/>
            <person name="Yamagata H."/>
            <person name="Yoshikawa H."/>
            <person name="Udaka S."/>
            <person name="Tanikawa S."/>
            <person name="Fujita N."/>
        </authorList>
    </citation>
    <scope>NUCLEOTIDE SEQUENCE [LARGE SCALE GENOMIC DNA]</scope>
    <source>
        <strain evidence="3">47 / JCM 6285 / NBRC 100599</strain>
    </source>
</reference>